<reference evidence="2 3" key="1">
    <citation type="submission" date="2021-07" db="EMBL/GenBank/DDBJ databases">
        <title>Sphingomonas sp.</title>
        <authorList>
            <person name="Feng G."/>
            <person name="Li J."/>
            <person name="Pan M."/>
        </authorList>
    </citation>
    <scope>NUCLEOTIDE SEQUENCE [LARGE SCALE GENOMIC DNA]</scope>
    <source>
        <strain evidence="2 3">RRHST34</strain>
    </source>
</reference>
<dbReference type="RefSeq" id="WP_219749029.1">
    <property type="nucleotide sequence ID" value="NZ_JAHXZN010000004.1"/>
</dbReference>
<dbReference type="Pfam" id="PF00149">
    <property type="entry name" value="Metallophos"/>
    <property type="match status" value="1"/>
</dbReference>
<organism evidence="2 3">
    <name type="scientific">Sphingomonas citri</name>
    <dbReference type="NCBI Taxonomy" id="2862499"/>
    <lineage>
        <taxon>Bacteria</taxon>
        <taxon>Pseudomonadati</taxon>
        <taxon>Pseudomonadota</taxon>
        <taxon>Alphaproteobacteria</taxon>
        <taxon>Sphingomonadales</taxon>
        <taxon>Sphingomonadaceae</taxon>
        <taxon>Sphingomonas</taxon>
    </lineage>
</organism>
<sequence length="252" mass="27981">MPPLTDRLTYAVGDIHGRADLLARLLDQVRADRVARAPTGRTLIVFLGDYIDRGPRSREVIDQLIAFADDPAFESRFLLGNHEDAMLDYLDGRISGLGWAKHGGDTTLRSYGVEPPKEESRTAWAARRDAFRAAVPPSHRAFLERCELSVVRGRLLFVHAGIRPGVALEQQDKRDLLWIRSEFLQAERDDPWLVVHGHTPKEEAYAGPGRLCLDSGSYLSGRLTAAAFDGADVSLIETHGRAPRRIPVRLAG</sequence>
<dbReference type="PANTHER" id="PTHR42850">
    <property type="entry name" value="METALLOPHOSPHOESTERASE"/>
    <property type="match status" value="1"/>
</dbReference>
<accession>A0ABS7BPY5</accession>
<gene>
    <name evidence="2" type="ORF">KZ820_12905</name>
</gene>
<dbReference type="PANTHER" id="PTHR42850:SF4">
    <property type="entry name" value="ZINC-DEPENDENT ENDOPOLYPHOSPHATASE"/>
    <property type="match status" value="1"/>
</dbReference>
<evidence type="ECO:0000259" key="1">
    <source>
        <dbReference type="Pfam" id="PF00149"/>
    </source>
</evidence>
<protein>
    <submittedName>
        <fullName evidence="2">Serine/threonine protein phosphatase</fullName>
    </submittedName>
</protein>
<dbReference type="EMBL" id="JAHXZN010000004">
    <property type="protein sequence ID" value="MBW6531636.1"/>
    <property type="molecule type" value="Genomic_DNA"/>
</dbReference>
<feature type="domain" description="Calcineurin-like phosphoesterase" evidence="1">
    <location>
        <begin position="11"/>
        <end position="208"/>
    </location>
</feature>
<dbReference type="Gene3D" id="3.60.21.10">
    <property type="match status" value="1"/>
</dbReference>
<dbReference type="InterPro" id="IPR050126">
    <property type="entry name" value="Ap4A_hydrolase"/>
</dbReference>
<dbReference type="InterPro" id="IPR029052">
    <property type="entry name" value="Metallo-depent_PP-like"/>
</dbReference>
<keyword evidence="3" id="KW-1185">Reference proteome</keyword>
<evidence type="ECO:0000313" key="3">
    <source>
        <dbReference type="Proteomes" id="UP000759103"/>
    </source>
</evidence>
<evidence type="ECO:0000313" key="2">
    <source>
        <dbReference type="EMBL" id="MBW6531636.1"/>
    </source>
</evidence>
<dbReference type="InterPro" id="IPR004843">
    <property type="entry name" value="Calcineurin-like_PHP"/>
</dbReference>
<proteinExistence type="predicted"/>
<dbReference type="Proteomes" id="UP000759103">
    <property type="component" value="Unassembled WGS sequence"/>
</dbReference>
<name>A0ABS7BPY5_9SPHN</name>
<comment type="caution">
    <text evidence="2">The sequence shown here is derived from an EMBL/GenBank/DDBJ whole genome shotgun (WGS) entry which is preliminary data.</text>
</comment>
<dbReference type="CDD" id="cd00144">
    <property type="entry name" value="MPP_PPP_family"/>
    <property type="match status" value="1"/>
</dbReference>
<dbReference type="SUPFAM" id="SSF56300">
    <property type="entry name" value="Metallo-dependent phosphatases"/>
    <property type="match status" value="1"/>
</dbReference>